<geneLocation type="mitochondrion" evidence="2"/>
<dbReference type="InterPro" id="IPR000477">
    <property type="entry name" value="RT_dom"/>
</dbReference>
<keyword evidence="2" id="KW-0496">Mitochondrion</keyword>
<reference evidence="2 3" key="1">
    <citation type="submission" date="2024-03" db="EMBL/GenBank/DDBJ databases">
        <authorList>
            <person name="Brejova B."/>
        </authorList>
    </citation>
    <scope>NUCLEOTIDE SEQUENCE [LARGE SCALE GENOMIC DNA]</scope>
    <source>
        <strain evidence="2 3">CBS 14171</strain>
    </source>
</reference>
<name>A0ABP0ZUV6_9ASCO</name>
<feature type="domain" description="Reverse transcriptase" evidence="1">
    <location>
        <begin position="282"/>
        <end position="558"/>
    </location>
</feature>
<protein>
    <recommendedName>
        <fullName evidence="1">Reverse transcriptase domain-containing protein</fullName>
    </recommendedName>
</protein>
<evidence type="ECO:0000259" key="1">
    <source>
        <dbReference type="PROSITE" id="PS50878"/>
    </source>
</evidence>
<evidence type="ECO:0000313" key="2">
    <source>
        <dbReference type="EMBL" id="CAK9442402.1"/>
    </source>
</evidence>
<dbReference type="PROSITE" id="PS50878">
    <property type="entry name" value="RT_POL"/>
    <property type="match status" value="1"/>
</dbReference>
<dbReference type="EMBL" id="OZ022413">
    <property type="protein sequence ID" value="CAK9442402.1"/>
    <property type="molecule type" value="Genomic_DNA"/>
</dbReference>
<feature type="non-terminal residue" evidence="2">
    <location>
        <position position="1"/>
    </location>
</feature>
<keyword evidence="3" id="KW-1185">Reference proteome</keyword>
<evidence type="ECO:0000313" key="3">
    <source>
        <dbReference type="Proteomes" id="UP001497383"/>
    </source>
</evidence>
<dbReference type="InterPro" id="IPR003615">
    <property type="entry name" value="HNH_nuc"/>
</dbReference>
<dbReference type="PANTHER" id="PTHR34047:SF2">
    <property type="entry name" value="NUCLEAR INTRON MATURASE 1, MITOCHONDRIAL"/>
    <property type="match status" value="1"/>
</dbReference>
<dbReference type="Pfam" id="PF00078">
    <property type="entry name" value="RVT_1"/>
    <property type="match status" value="1"/>
</dbReference>
<dbReference type="CDD" id="cd01651">
    <property type="entry name" value="RT_G2_intron"/>
    <property type="match status" value="1"/>
</dbReference>
<dbReference type="Pfam" id="PF01348">
    <property type="entry name" value="Intron_maturas2"/>
    <property type="match status" value="1"/>
</dbReference>
<dbReference type="InterPro" id="IPR043502">
    <property type="entry name" value="DNA/RNA_pol_sf"/>
</dbReference>
<gene>
    <name evidence="2" type="ORF">LODBEIA_P61450</name>
</gene>
<proteinExistence type="predicted"/>
<dbReference type="InterPro" id="IPR051083">
    <property type="entry name" value="GrpII_Intron_Splice-Mob/Def"/>
</dbReference>
<dbReference type="InterPro" id="IPR024937">
    <property type="entry name" value="Domain_X"/>
</dbReference>
<dbReference type="Proteomes" id="UP001497383">
    <property type="component" value="Mitochondrion MT"/>
</dbReference>
<sequence length="834" mass="96644">ASVRVYIKLLIISTNKIEHVESYSTYPIIVRGRGQKPVLKREMRSYVVNIERYLTKILLKASGYVWNKLNYWSQSCFGKDPSFSWVLHLQEYICCFTVKIYVQVCSILITNTLLIALRTDNKMISMHNILIWINQIIRVIYATGEVSYKRLVLMRWQRFRSSRDTIYINNIKMKGTKHLTLINRSYTSINQVRSYSTRNKRNNSVIVQLQEENSKEFDRLVKHWKICKINPERIFRDLKGLLKLDAVWFAAYLKIMSNRGSKTVGPDKLSGNSLTRKRILEIKELVLANEYNWAGVKRINIPKPGKPGKTRPIGIPSINDRLVQEVIKMIIEPVFELTFSNNSFGFRPNRSCHDALKYINTYMKDSIWYIEGDIKSYFDTIDHKILMQIIESRIKDPIILKLIRTGLKAKVYENKLVFIPEVGSPQGGILSPLLSNIYLDKFDKFMEELCIKYQGTVLPNNRQKSPEYHALMRSGNKKEVYTRQISRNNPFQAEYRTVKYVRYADDFLIGICGSRKLAVEIKNIINEFFINELNLSLSEDKTHITHISKGIPFLGHIIGRNTYVIKQRFSNSIVNRRMTIPTLYVNMKKVIAHLAEKRFCDGSGNPIPNFRFLRLPQSESNKKINMILRGLCNWWSISSNRKQATARVAYILRYSIAKVYAAKFKLPTVASVFKRGGNDISRPLGAKLKSAVGVVDKANVKIPGILYDRYNRIPKRAGSKLLKDWKPEYLKVLESNTAEELFNILNNNKVSNPLGSLNWRLQKSLWHQGAPCDVCGSFDNVQMHHIKAIKDMKPLNSKLSQYIRAIESPQIALCHKHHLEIHKGSWNKSPMKPR</sequence>
<accession>A0ABP0ZUV6</accession>
<dbReference type="SUPFAM" id="SSF56672">
    <property type="entry name" value="DNA/RNA polymerases"/>
    <property type="match status" value="1"/>
</dbReference>
<dbReference type="CDD" id="cd00085">
    <property type="entry name" value="HNHc"/>
    <property type="match status" value="1"/>
</dbReference>
<dbReference type="PANTHER" id="PTHR34047">
    <property type="entry name" value="NUCLEAR INTRON MATURASE 1, MITOCHONDRIAL-RELATED"/>
    <property type="match status" value="1"/>
</dbReference>
<organism evidence="2 3">
    <name type="scientific">Lodderomyces beijingensis</name>
    <dbReference type="NCBI Taxonomy" id="1775926"/>
    <lineage>
        <taxon>Eukaryota</taxon>
        <taxon>Fungi</taxon>
        <taxon>Dikarya</taxon>
        <taxon>Ascomycota</taxon>
        <taxon>Saccharomycotina</taxon>
        <taxon>Pichiomycetes</taxon>
        <taxon>Debaryomycetaceae</taxon>
        <taxon>Candida/Lodderomyces clade</taxon>
        <taxon>Lodderomyces</taxon>
    </lineage>
</organism>